<proteinExistence type="predicted"/>
<dbReference type="EMBL" id="UOEP01000233">
    <property type="protein sequence ID" value="VAW25023.1"/>
    <property type="molecule type" value="Genomic_DNA"/>
</dbReference>
<dbReference type="InterPro" id="IPR024618">
    <property type="entry name" value="DUF3857"/>
</dbReference>
<name>A0A3B0U9I2_9ZZZZ</name>
<dbReference type="Pfam" id="PF12969">
    <property type="entry name" value="DUF3857"/>
    <property type="match status" value="1"/>
</dbReference>
<feature type="domain" description="DUF3857" evidence="1">
    <location>
        <begin position="56"/>
        <end position="215"/>
    </location>
</feature>
<evidence type="ECO:0000313" key="2">
    <source>
        <dbReference type="EMBL" id="VAW25023.1"/>
    </source>
</evidence>
<evidence type="ECO:0000259" key="1">
    <source>
        <dbReference type="Pfam" id="PF12969"/>
    </source>
</evidence>
<dbReference type="AlphaFoldDB" id="A0A3B0U9I2"/>
<dbReference type="InterPro" id="IPR038765">
    <property type="entry name" value="Papain-like_cys_pep_sf"/>
</dbReference>
<organism evidence="2">
    <name type="scientific">hydrothermal vent metagenome</name>
    <dbReference type="NCBI Taxonomy" id="652676"/>
    <lineage>
        <taxon>unclassified sequences</taxon>
        <taxon>metagenomes</taxon>
        <taxon>ecological metagenomes</taxon>
    </lineage>
</organism>
<dbReference type="Gene3D" id="2.60.40.3140">
    <property type="match status" value="1"/>
</dbReference>
<reference evidence="2" key="1">
    <citation type="submission" date="2018-06" db="EMBL/GenBank/DDBJ databases">
        <authorList>
            <person name="Zhirakovskaya E."/>
        </authorList>
    </citation>
    <scope>NUCLEOTIDE SEQUENCE</scope>
</reference>
<sequence>MRRLLSTIATVILTINITFCQNDLNVSNITDSLKTDANAVCRFHTTIYNRVSVDKYTVNVHYAVTILSQKGKHASDLTIHYDRNSQVSGIKGFLYNKDGILLGKLKKKDVNDYAGNNRYTLFSDHRVKQFSPAISTFPYTVEYSYSIEHKGVVGFDTWMPQDGYNMSVEKAELIFNTPKDWGIRYLELNNDFELCDTIIDEIRQYKWTAKNLKAIEYEPFSPNYLDFMPSILLSPNEIVYEKTKGNFSSWNSYGKWVYSLIKGCDVLSEGTVKYIKALTDTIENQKGKVELIYKYMQSRTRYINIALGIGGFQPISAMEVDEKGYGDCKALSNYTKALLKCAGIESYYTEIGSGKNKEIKFPDFASANQTNHIILCVPIENDTIWLECTNQNIPFGYIGLSNLNRYALLVKQGGGELVRTPKSDAAGNARVSNIDISINNIGGADFELNTSFKDYMFEEIFGLLRLSKKEQKDALLKGFSAEGVSIIDFSVEELPGSTAQGSLKVRGSLSQYATKIGARLIFTPEYFFGNNSMSFIPNERKLDLYQPLGFLHIDTIRVLIPDNYRVEYLPKGKQLTSIYGEYSFAVENTGQRITIVRELKINEGTYIRPLFDEINKFLCCISDCDNGKIIAIRK</sequence>
<dbReference type="Gene3D" id="2.60.120.1130">
    <property type="match status" value="1"/>
</dbReference>
<gene>
    <name evidence="2" type="ORF">MNBD_BACTEROID01-2766</name>
</gene>
<dbReference type="SUPFAM" id="SSF54001">
    <property type="entry name" value="Cysteine proteinases"/>
    <property type="match status" value="1"/>
</dbReference>
<protein>
    <recommendedName>
        <fullName evidence="1">DUF3857 domain-containing protein</fullName>
    </recommendedName>
</protein>
<accession>A0A3B0U9I2</accession>
<dbReference type="Gene3D" id="3.10.620.30">
    <property type="match status" value="1"/>
</dbReference>